<feature type="signal peptide" evidence="1">
    <location>
        <begin position="1"/>
        <end position="29"/>
    </location>
</feature>
<accession>A0A4U5W883</accession>
<gene>
    <name evidence="2" type="ORF">E4U91_37500</name>
</gene>
<proteinExistence type="predicted"/>
<evidence type="ECO:0008006" key="4">
    <source>
        <dbReference type="Google" id="ProtNLM"/>
    </source>
</evidence>
<evidence type="ECO:0000256" key="1">
    <source>
        <dbReference type="SAM" id="SignalP"/>
    </source>
</evidence>
<evidence type="ECO:0000313" key="3">
    <source>
        <dbReference type="Proteomes" id="UP000305929"/>
    </source>
</evidence>
<dbReference type="EMBL" id="SZNQ01000003">
    <property type="protein sequence ID" value="TKS96365.1"/>
    <property type="molecule type" value="Genomic_DNA"/>
</dbReference>
<organism evidence="2 3">
    <name type="scientific">Streptomyces lasalocidi</name>
    <name type="common">Streptomyces lasaliensis</name>
    <dbReference type="NCBI Taxonomy" id="324833"/>
    <lineage>
        <taxon>Bacteria</taxon>
        <taxon>Bacillati</taxon>
        <taxon>Actinomycetota</taxon>
        <taxon>Actinomycetes</taxon>
        <taxon>Kitasatosporales</taxon>
        <taxon>Streptomycetaceae</taxon>
        <taxon>Streptomyces</taxon>
    </lineage>
</organism>
<reference evidence="2 3" key="1">
    <citation type="submission" date="2019-04" db="EMBL/GenBank/DDBJ databases">
        <title>Streptomyces lasaliensis sp. nov., an Actinomycete isolated from soil which produces the polyether antibiotic lasalocid.</title>
        <authorList>
            <person name="Erwin G."/>
            <person name="Haber C."/>
        </authorList>
    </citation>
    <scope>NUCLEOTIDE SEQUENCE [LARGE SCALE GENOMIC DNA]</scope>
    <source>
        <strain evidence="2 3">X-537</strain>
    </source>
</reference>
<dbReference type="AlphaFoldDB" id="A0A4U5W883"/>
<dbReference type="OrthoDB" id="4236437at2"/>
<protein>
    <recommendedName>
        <fullName evidence="4">Secreted protein</fullName>
    </recommendedName>
</protein>
<keyword evidence="1" id="KW-0732">Signal</keyword>
<dbReference type="RefSeq" id="WP_137311461.1">
    <property type="nucleotide sequence ID" value="NZ_SZNQ01000003.1"/>
</dbReference>
<keyword evidence="3" id="KW-1185">Reference proteome</keyword>
<comment type="caution">
    <text evidence="2">The sequence shown here is derived from an EMBL/GenBank/DDBJ whole genome shotgun (WGS) entry which is preliminary data.</text>
</comment>
<sequence length="113" mass="11982">MFLSQKTAAAAAFVGSLAALCLGATHAVAEGKAGDCPTRQEGVTCVQRGESYIDEDGTHVIKQEQQCETTDRPNVVTQQDQLFDTKPVTAGAKVDCSNTAKLPEGFRRPDIGI</sequence>
<name>A0A4U5W883_STRLS</name>
<dbReference type="Proteomes" id="UP000305929">
    <property type="component" value="Unassembled WGS sequence"/>
</dbReference>
<evidence type="ECO:0000313" key="2">
    <source>
        <dbReference type="EMBL" id="TKS96365.1"/>
    </source>
</evidence>
<feature type="chain" id="PRO_5020787724" description="Secreted protein" evidence="1">
    <location>
        <begin position="30"/>
        <end position="113"/>
    </location>
</feature>